<evidence type="ECO:0000256" key="17">
    <source>
        <dbReference type="SAM" id="MobiDB-lite"/>
    </source>
</evidence>
<feature type="region of interest" description="Disordered" evidence="17">
    <location>
        <begin position="1"/>
        <end position="22"/>
    </location>
</feature>
<dbReference type="EC" id="3.5.1.108" evidence="15"/>
<dbReference type="InterPro" id="IPR029069">
    <property type="entry name" value="HotDog_dom_sf"/>
</dbReference>
<keyword evidence="5 16" id="KW-0963">Cytoplasm</keyword>
<dbReference type="GO" id="GO:0009245">
    <property type="term" value="P:lipid A biosynthetic process"/>
    <property type="evidence" value="ECO:0007669"/>
    <property type="project" value="UniProtKB-UniRule"/>
</dbReference>
<comment type="function">
    <text evidence="2 15">Catalyzes the hydrolysis of UDP-3-O-myristoyl-N-acetylglucosamine to form UDP-3-O-myristoylglucosamine and acetate, the committed step in lipid A biosynthesis.</text>
</comment>
<evidence type="ECO:0000256" key="10">
    <source>
        <dbReference type="ARBA" id="ARBA00022833"/>
    </source>
</evidence>
<dbReference type="Proteomes" id="UP000593765">
    <property type="component" value="Chromosome"/>
</dbReference>
<evidence type="ECO:0000256" key="6">
    <source>
        <dbReference type="ARBA" id="ARBA00022516"/>
    </source>
</evidence>
<comment type="pathway">
    <text evidence="4 15">Glycolipid biosynthesis; lipid IV(A) biosynthesis; lipid IV(A) from (3R)-3-hydroxytetradecanoyl-[acyl-carrier-protein] and UDP-N-acetyl-alpha-D-glucosamine: step 2/6.</text>
</comment>
<dbReference type="InterPro" id="IPR011334">
    <property type="entry name" value="UDP-acyl_GlcNac_deAcase_C"/>
</dbReference>
<evidence type="ECO:0000256" key="16">
    <source>
        <dbReference type="HAMAP-Rule" id="MF_00406"/>
    </source>
</evidence>
<keyword evidence="12 16" id="KW-0456">Lyase</keyword>
<evidence type="ECO:0000256" key="8">
    <source>
        <dbReference type="ARBA" id="ARBA00022723"/>
    </source>
</evidence>
<reference evidence="18 19" key="1">
    <citation type="submission" date="2020-10" db="EMBL/GenBank/DDBJ databases">
        <title>Wide distribution of Phycisphaera-like planctomycetes from WD2101 soil group in peatlands and genome analysis of the first cultivated representative.</title>
        <authorList>
            <person name="Dedysh S.N."/>
            <person name="Beletsky A.V."/>
            <person name="Ivanova A."/>
            <person name="Kulichevskaya I.S."/>
            <person name="Suzina N.E."/>
            <person name="Philippov D.A."/>
            <person name="Rakitin A.L."/>
            <person name="Mardanov A.V."/>
            <person name="Ravin N.V."/>
        </authorList>
    </citation>
    <scope>NUCLEOTIDE SEQUENCE [LARGE SCALE GENOMIC DNA]</scope>
    <source>
        <strain evidence="18 19">M1803</strain>
    </source>
</reference>
<evidence type="ECO:0000256" key="15">
    <source>
        <dbReference type="HAMAP-Rule" id="MF_00388"/>
    </source>
</evidence>
<dbReference type="GO" id="GO:0046872">
    <property type="term" value="F:metal ion binding"/>
    <property type="evidence" value="ECO:0007669"/>
    <property type="project" value="UniProtKB-KW"/>
</dbReference>
<dbReference type="GO" id="GO:0016020">
    <property type="term" value="C:membrane"/>
    <property type="evidence" value="ECO:0007669"/>
    <property type="project" value="GOC"/>
</dbReference>
<dbReference type="PANTHER" id="PTHR33694">
    <property type="entry name" value="UDP-3-O-ACYL-N-ACETYLGLUCOSAMINE DEACETYLASE 1, MITOCHONDRIAL-RELATED"/>
    <property type="match status" value="1"/>
</dbReference>
<evidence type="ECO:0000313" key="19">
    <source>
        <dbReference type="Proteomes" id="UP000593765"/>
    </source>
</evidence>
<evidence type="ECO:0000256" key="3">
    <source>
        <dbReference type="ARBA" id="ARBA00004496"/>
    </source>
</evidence>
<evidence type="ECO:0000313" key="18">
    <source>
        <dbReference type="EMBL" id="QOV88521.1"/>
    </source>
</evidence>
<protein>
    <recommendedName>
        <fullName evidence="15 16">Multifunctional fusion protein</fullName>
    </recommendedName>
    <domain>
        <recommendedName>
            <fullName evidence="16">3-hydroxyacyl-[acyl-carrier-protein] dehydratase FabZ</fullName>
            <ecNumber evidence="16">4.2.1.59</ecNumber>
        </recommendedName>
        <alternativeName>
            <fullName evidence="16">(3R)-hydroxymyristoyl-[acyl-carrier-protein] dehydratase</fullName>
        </alternativeName>
        <alternativeName>
            <fullName evidence="16">Beta-hydroxyacyl-ACP dehydratase</fullName>
            <shortName evidence="16">(3R)-hydroxymyristoyl-ACP dehydrase</shortName>
        </alternativeName>
    </domain>
    <domain>
        <recommendedName>
            <fullName evidence="15">UDP-3-O-acyl-N-acetylglucosamine deacetylase</fullName>
            <shortName evidence="15">UDP-3-O-acyl-GlcNAc deacetylase</shortName>
            <ecNumber evidence="15">3.5.1.108</ecNumber>
        </recommendedName>
        <alternativeName>
            <fullName evidence="15">UDP-3-O-[R-3-hydroxymyristoyl]-N-acetylglucosamine deacetylase</fullName>
        </alternativeName>
    </domain>
</protein>
<dbReference type="InterPro" id="IPR004463">
    <property type="entry name" value="UDP-acyl_GlcNac_deAcase"/>
</dbReference>
<evidence type="ECO:0000256" key="7">
    <source>
        <dbReference type="ARBA" id="ARBA00022556"/>
    </source>
</evidence>
<feature type="compositionally biased region" description="Polar residues" evidence="17">
    <location>
        <begin position="1"/>
        <end position="12"/>
    </location>
</feature>
<dbReference type="InterPro" id="IPR015870">
    <property type="entry name" value="UDP-acyl_N-AcGlcN_deAcase_N"/>
</dbReference>
<comment type="subcellular location">
    <subcellularLocation>
        <location evidence="3 16">Cytoplasm</location>
    </subcellularLocation>
</comment>
<proteinExistence type="inferred from homology"/>
<sequence length="439" mass="48263">MNNRQRTISREASFTGPGLFSGEPTTLTVAPANEGTGITFVREQDGKAAVIPALVQNVMNRPRRTCLKNGTLFVETVEHCMAALSGLGVDNAVVRVSGGQIGELPGGDGSSKPFVDTILEAGVVDQEAEIEPLIIRKPVQVSLDGATIAALPGPTDCLEILYDFEAPAPVGRQLVSFRLGDEDFAKMIAPARTFVFEQEAKELRARGLGKHLTPKELLVISPEGPIDNVFRFPDECGRHKLLDLIGDLYLTGRPIRGRIVACKSGHKLNHIMARRLLEQEESHQRQNLVHRDAEMDIRRIQRILPHRYPMLLVDRVLEITKNGEKAVGIKNVTFNDIFFQGHYPGTPIMPGVLIVEAMAQLGGLLLSRKLEHTGKLAILLSMDKVKMRHPVVPGDQLILEAVAVRVKSRTGHVRCKSFVNDKLACEADIKFMLVDAEPV</sequence>
<evidence type="ECO:0000256" key="12">
    <source>
        <dbReference type="ARBA" id="ARBA00023239"/>
    </source>
</evidence>
<evidence type="ECO:0000256" key="5">
    <source>
        <dbReference type="ARBA" id="ARBA00022490"/>
    </source>
</evidence>
<comment type="similarity">
    <text evidence="15">Belongs to the LpxC family.</text>
</comment>
<dbReference type="UniPathway" id="UPA00359">
    <property type="reaction ID" value="UER00478"/>
</dbReference>
<dbReference type="NCBIfam" id="NF000582">
    <property type="entry name" value="PRK00006.1"/>
    <property type="match status" value="1"/>
</dbReference>
<dbReference type="Pfam" id="PF03331">
    <property type="entry name" value="LpxC"/>
    <property type="match status" value="1"/>
</dbReference>
<dbReference type="GO" id="GO:0006633">
    <property type="term" value="P:fatty acid biosynthetic process"/>
    <property type="evidence" value="ECO:0007669"/>
    <property type="project" value="UniProtKB-UniRule"/>
</dbReference>
<dbReference type="EC" id="4.2.1.59" evidence="16"/>
<dbReference type="HAMAP" id="MF_00388">
    <property type="entry name" value="LpxC"/>
    <property type="match status" value="1"/>
</dbReference>
<dbReference type="InterPro" id="IPR013114">
    <property type="entry name" value="FabA_FabZ"/>
</dbReference>
<dbReference type="HAMAP" id="MF_00406">
    <property type="entry name" value="FabZ"/>
    <property type="match status" value="1"/>
</dbReference>
<keyword evidence="11 15" id="KW-0443">Lipid metabolism</keyword>
<keyword evidence="10 15" id="KW-0862">Zinc</keyword>
<name>A0A7M2WUP3_9BACT</name>
<keyword evidence="19" id="KW-1185">Reference proteome</keyword>
<keyword evidence="8 15" id="KW-0479">Metal-binding</keyword>
<feature type="binding site" evidence="15">
    <location>
        <position position="243"/>
    </location>
    <ligand>
        <name>Zn(2+)</name>
        <dbReference type="ChEBI" id="CHEBI:29105"/>
    </ligand>
</feature>
<evidence type="ECO:0000256" key="13">
    <source>
        <dbReference type="ARBA" id="ARBA00024535"/>
    </source>
</evidence>
<feature type="active site" evidence="16">
    <location>
        <position position="342"/>
    </location>
</feature>
<feature type="binding site" evidence="15">
    <location>
        <position position="79"/>
    </location>
    <ligand>
        <name>Zn(2+)</name>
        <dbReference type="ChEBI" id="CHEBI:29105"/>
    </ligand>
</feature>
<keyword evidence="7 15" id="KW-0441">Lipid A biosynthesis</keyword>
<dbReference type="Gene3D" id="3.10.129.10">
    <property type="entry name" value="Hotdog Thioesterase"/>
    <property type="match status" value="1"/>
</dbReference>
<dbReference type="GO" id="GO:0019171">
    <property type="term" value="F:(3R)-hydroxyacyl-[acyl-carrier-protein] dehydratase activity"/>
    <property type="evidence" value="ECO:0007669"/>
    <property type="project" value="UniProtKB-EC"/>
</dbReference>
<evidence type="ECO:0000256" key="1">
    <source>
        <dbReference type="ARBA" id="ARBA00001947"/>
    </source>
</evidence>
<dbReference type="RefSeq" id="WP_206291508.1">
    <property type="nucleotide sequence ID" value="NZ_CP063458.1"/>
</dbReference>
<feature type="active site" description="Proton donor" evidence="15">
    <location>
        <position position="266"/>
    </location>
</feature>
<keyword evidence="6 15" id="KW-0444">Lipid biosynthesis</keyword>
<dbReference type="SUPFAM" id="SSF54211">
    <property type="entry name" value="Ribosomal protein S5 domain 2-like"/>
    <property type="match status" value="2"/>
</dbReference>
<dbReference type="NCBIfam" id="TIGR01750">
    <property type="entry name" value="fabZ"/>
    <property type="match status" value="1"/>
</dbReference>
<gene>
    <name evidence="16 18" type="primary">fabZ</name>
    <name evidence="15" type="synonym">lpxC</name>
    <name evidence="18" type="ORF">IPV69_20085</name>
</gene>
<dbReference type="Pfam" id="PF07977">
    <property type="entry name" value="FabA"/>
    <property type="match status" value="1"/>
</dbReference>
<keyword evidence="9 15" id="KW-0378">Hydrolase</keyword>
<comment type="cofactor">
    <cofactor evidence="1 15">
        <name>Zn(2+)</name>
        <dbReference type="ChEBI" id="CHEBI:29105"/>
    </cofactor>
</comment>
<dbReference type="KEGG" id="hbs:IPV69_20085"/>
<dbReference type="GO" id="GO:0005737">
    <property type="term" value="C:cytoplasm"/>
    <property type="evidence" value="ECO:0007669"/>
    <property type="project" value="UniProtKB-SubCell"/>
</dbReference>
<evidence type="ECO:0000256" key="11">
    <source>
        <dbReference type="ARBA" id="ARBA00023098"/>
    </source>
</evidence>
<evidence type="ECO:0000256" key="14">
    <source>
        <dbReference type="ARBA" id="ARBA00025049"/>
    </source>
</evidence>
<organism evidence="18 19">
    <name type="scientific">Humisphaera borealis</name>
    <dbReference type="NCBI Taxonomy" id="2807512"/>
    <lineage>
        <taxon>Bacteria</taxon>
        <taxon>Pseudomonadati</taxon>
        <taxon>Planctomycetota</taxon>
        <taxon>Phycisphaerae</taxon>
        <taxon>Tepidisphaerales</taxon>
        <taxon>Tepidisphaeraceae</taxon>
        <taxon>Humisphaera</taxon>
    </lineage>
</organism>
<evidence type="ECO:0000256" key="2">
    <source>
        <dbReference type="ARBA" id="ARBA00002923"/>
    </source>
</evidence>
<dbReference type="FunFam" id="3.10.129.10:FF:000001">
    <property type="entry name" value="3-hydroxyacyl-[acyl-carrier-protein] dehydratase FabZ"/>
    <property type="match status" value="1"/>
</dbReference>
<dbReference type="GO" id="GO:0103117">
    <property type="term" value="F:UDP-3-O-acyl-N-acetylglucosamine deacetylase activity"/>
    <property type="evidence" value="ECO:0007669"/>
    <property type="project" value="UniProtKB-UniRule"/>
</dbReference>
<dbReference type="EMBL" id="CP063458">
    <property type="protein sequence ID" value="QOV88521.1"/>
    <property type="molecule type" value="Genomic_DNA"/>
</dbReference>
<accession>A0A7M2WUP3</accession>
<comment type="catalytic activity">
    <reaction evidence="13 15">
        <text>a UDP-3-O-[(3R)-3-hydroxyacyl]-N-acetyl-alpha-D-glucosamine + H2O = a UDP-3-O-[(3R)-3-hydroxyacyl]-alpha-D-glucosamine + acetate</text>
        <dbReference type="Rhea" id="RHEA:67816"/>
        <dbReference type="ChEBI" id="CHEBI:15377"/>
        <dbReference type="ChEBI" id="CHEBI:30089"/>
        <dbReference type="ChEBI" id="CHEBI:137740"/>
        <dbReference type="ChEBI" id="CHEBI:173225"/>
        <dbReference type="EC" id="3.5.1.108"/>
    </reaction>
</comment>
<dbReference type="AlphaFoldDB" id="A0A7M2WUP3"/>
<dbReference type="SUPFAM" id="SSF54637">
    <property type="entry name" value="Thioesterase/thiol ester dehydrase-isomerase"/>
    <property type="match status" value="1"/>
</dbReference>
<dbReference type="PANTHER" id="PTHR33694:SF1">
    <property type="entry name" value="UDP-3-O-ACYL-N-ACETYLGLUCOSAMINE DEACETYLASE 1, MITOCHONDRIAL-RELATED"/>
    <property type="match status" value="1"/>
</dbReference>
<comment type="similarity">
    <text evidence="16">Belongs to the thioester dehydratase family. FabZ subfamily.</text>
</comment>
<dbReference type="InterPro" id="IPR020568">
    <property type="entry name" value="Ribosomal_Su5_D2-typ_SF"/>
</dbReference>
<evidence type="ECO:0000256" key="9">
    <source>
        <dbReference type="ARBA" id="ARBA00022801"/>
    </source>
</evidence>
<comment type="catalytic activity">
    <reaction evidence="16">
        <text>a (3R)-hydroxyacyl-[ACP] = a (2E)-enoyl-[ACP] + H2O</text>
        <dbReference type="Rhea" id="RHEA:13097"/>
        <dbReference type="Rhea" id="RHEA-COMP:9925"/>
        <dbReference type="Rhea" id="RHEA-COMP:9945"/>
        <dbReference type="ChEBI" id="CHEBI:15377"/>
        <dbReference type="ChEBI" id="CHEBI:78784"/>
        <dbReference type="ChEBI" id="CHEBI:78827"/>
        <dbReference type="EC" id="4.2.1.59"/>
    </reaction>
</comment>
<dbReference type="Gene3D" id="3.30.1700.10">
    <property type="entry name" value="lpxc deacetylase, domain 2"/>
    <property type="match status" value="1"/>
</dbReference>
<feature type="binding site" evidence="15">
    <location>
        <position position="239"/>
    </location>
    <ligand>
        <name>Zn(2+)</name>
        <dbReference type="ChEBI" id="CHEBI:29105"/>
    </ligand>
</feature>
<evidence type="ECO:0000256" key="4">
    <source>
        <dbReference type="ARBA" id="ARBA00005002"/>
    </source>
</evidence>
<dbReference type="CDD" id="cd01288">
    <property type="entry name" value="FabZ"/>
    <property type="match status" value="1"/>
</dbReference>
<dbReference type="Gene3D" id="3.30.230.20">
    <property type="entry name" value="lpxc deacetylase, domain 1"/>
    <property type="match status" value="1"/>
</dbReference>
<comment type="function">
    <text evidence="14 16">Involved in unsaturated fatty acids biosynthesis. Catalyzes the dehydration of short chain beta-hydroxyacyl-ACPs and long chain saturated and unsaturated beta-hydroxyacyl-ACPs.</text>
</comment>
<dbReference type="InterPro" id="IPR010084">
    <property type="entry name" value="FabZ"/>
</dbReference>